<dbReference type="Pfam" id="PF06725">
    <property type="entry name" value="3D"/>
    <property type="match status" value="1"/>
</dbReference>
<evidence type="ECO:0000256" key="2">
    <source>
        <dbReference type="SAM" id="Phobius"/>
    </source>
</evidence>
<dbReference type="InterPro" id="IPR011098">
    <property type="entry name" value="G5_dom"/>
</dbReference>
<protein>
    <recommendedName>
        <fullName evidence="3">G5 domain-containing protein</fullName>
    </recommendedName>
</protein>
<dbReference type="InterPro" id="IPR010611">
    <property type="entry name" value="3D_dom"/>
</dbReference>
<dbReference type="Pfam" id="PF07501">
    <property type="entry name" value="G5"/>
    <property type="match status" value="1"/>
</dbReference>
<dbReference type="AlphaFoldDB" id="A0A7G6E5C1"/>
<evidence type="ECO:0000256" key="1">
    <source>
        <dbReference type="ARBA" id="ARBA00022729"/>
    </source>
</evidence>
<keyword evidence="5" id="KW-1185">Reference proteome</keyword>
<dbReference type="EMBL" id="CP045798">
    <property type="protein sequence ID" value="QNB47275.1"/>
    <property type="molecule type" value="Genomic_DNA"/>
</dbReference>
<dbReference type="CDD" id="cd22786">
    <property type="entry name" value="DPBB_YuiC-like"/>
    <property type="match status" value="1"/>
</dbReference>
<dbReference type="GO" id="GO:0009254">
    <property type="term" value="P:peptidoglycan turnover"/>
    <property type="evidence" value="ECO:0007669"/>
    <property type="project" value="InterPro"/>
</dbReference>
<dbReference type="PANTHER" id="PTHR39160:SF4">
    <property type="entry name" value="RESUSCITATION-PROMOTING FACTOR RPFB"/>
    <property type="match status" value="1"/>
</dbReference>
<evidence type="ECO:0000259" key="3">
    <source>
        <dbReference type="PROSITE" id="PS51109"/>
    </source>
</evidence>
<dbReference type="InterPro" id="IPR051933">
    <property type="entry name" value="Resuscitation_pf_RpfB"/>
</dbReference>
<feature type="domain" description="G5" evidence="3">
    <location>
        <begin position="72"/>
        <end position="152"/>
    </location>
</feature>
<dbReference type="GO" id="GO:0004553">
    <property type="term" value="F:hydrolase activity, hydrolyzing O-glycosyl compounds"/>
    <property type="evidence" value="ECO:0007669"/>
    <property type="project" value="InterPro"/>
</dbReference>
<accession>A0A7G6E5C1</accession>
<proteinExistence type="predicted"/>
<dbReference type="Gene3D" id="2.20.230.10">
    <property type="entry name" value="Resuscitation-promoting factor rpfb"/>
    <property type="match status" value="1"/>
</dbReference>
<gene>
    <name evidence="4" type="ORF">BR63_13835</name>
</gene>
<dbReference type="Gene3D" id="2.40.40.10">
    <property type="entry name" value="RlpA-like domain"/>
    <property type="match status" value="1"/>
</dbReference>
<dbReference type="GO" id="GO:0019867">
    <property type="term" value="C:outer membrane"/>
    <property type="evidence" value="ECO:0007669"/>
    <property type="project" value="InterPro"/>
</dbReference>
<evidence type="ECO:0000313" key="4">
    <source>
        <dbReference type="EMBL" id="QNB47275.1"/>
    </source>
</evidence>
<dbReference type="PROSITE" id="PS51109">
    <property type="entry name" value="G5"/>
    <property type="match status" value="1"/>
</dbReference>
<sequence>METEIRRPLRKWGAITVTIIAVVLFSVFFYITITHHTLSIPEIMNKAGIKLNPMDKVVGEFSKKKLPVHLAVVRVEESFYEQEEIVPFPKERQLDPSLKKGEIKVVQKGEDGLVRKKYLIHTENGLETDRKVVETEVLKEVKPEIITMGTKGTIMIASRSLVNPKKVLTLQATAYTHTGNNTYTGVYPRIGTIAVDPRVIPLGTRMWVEGYGYGIAQDTGGLIKGNIIDLFMDTKEDCLRWGRRNVKVYILE</sequence>
<dbReference type="KEGG" id="tfr:BR63_13835"/>
<dbReference type="Proteomes" id="UP000515847">
    <property type="component" value="Chromosome"/>
</dbReference>
<dbReference type="SUPFAM" id="SSF50685">
    <property type="entry name" value="Barwin-like endoglucanases"/>
    <property type="match status" value="1"/>
</dbReference>
<keyword evidence="1" id="KW-0732">Signal</keyword>
<dbReference type="OrthoDB" id="9798935at2"/>
<organism evidence="4 5">
    <name type="scientific">Thermanaerosceptrum fracticalcis</name>
    <dbReference type="NCBI Taxonomy" id="1712410"/>
    <lineage>
        <taxon>Bacteria</taxon>
        <taxon>Bacillati</taxon>
        <taxon>Bacillota</taxon>
        <taxon>Clostridia</taxon>
        <taxon>Eubacteriales</taxon>
        <taxon>Peptococcaceae</taxon>
        <taxon>Thermanaerosceptrum</taxon>
    </lineage>
</organism>
<dbReference type="RefSeq" id="WP_051965884.1">
    <property type="nucleotide sequence ID" value="NZ_CP045798.1"/>
</dbReference>
<dbReference type="SMART" id="SM01208">
    <property type="entry name" value="G5"/>
    <property type="match status" value="1"/>
</dbReference>
<dbReference type="InterPro" id="IPR036908">
    <property type="entry name" value="RlpA-like_sf"/>
</dbReference>
<name>A0A7G6E5C1_THEFR</name>
<dbReference type="PANTHER" id="PTHR39160">
    <property type="entry name" value="CELL WALL-BINDING PROTEIN YOCH"/>
    <property type="match status" value="1"/>
</dbReference>
<keyword evidence="2" id="KW-1133">Transmembrane helix</keyword>
<reference evidence="4 5" key="1">
    <citation type="journal article" date="2019" name="Front. Microbiol.">
        <title>Thermoanaerosceptrum fracticalcis gen. nov. sp. nov., a Novel Fumarate-Fermenting Microorganism From a Deep Fractured Carbonate Aquifer of the US Great Basin.</title>
        <authorList>
            <person name="Hamilton-Brehm S.D."/>
            <person name="Stewart L.E."/>
            <person name="Zavarin M."/>
            <person name="Caldwell M."/>
            <person name="Lawson P.A."/>
            <person name="Onstott T.C."/>
            <person name="Grzymski J."/>
            <person name="Neveux I."/>
            <person name="Lollar B.S."/>
            <person name="Russell C.E."/>
            <person name="Moser D.P."/>
        </authorList>
    </citation>
    <scope>NUCLEOTIDE SEQUENCE [LARGE SCALE GENOMIC DNA]</scope>
    <source>
        <strain evidence="4 5">DRI-13</strain>
    </source>
</reference>
<keyword evidence="2" id="KW-0472">Membrane</keyword>
<feature type="transmembrane region" description="Helical" evidence="2">
    <location>
        <begin position="12"/>
        <end position="33"/>
    </location>
</feature>
<keyword evidence="2" id="KW-0812">Transmembrane</keyword>
<evidence type="ECO:0000313" key="5">
    <source>
        <dbReference type="Proteomes" id="UP000515847"/>
    </source>
</evidence>